<sequence>MDSVCRKGSVHISSHGETEYHLASIEDTLTRRCHITIILTTMSGRGKPRSVRAKSPEPAHAKNPVRAKSARQPPKETVKDTKMETKQITDENKPKKTKEHKQPKRTTEEKAPLPQKCVEVKTASRMVRKGYSVDSNPDKILLTTLDQLKIKKKQKSESASIVNDTVKRIMDHMKKCTECFKDVNDLRTGSYYENLKISNPDEFDVMLTVPVERVDIRPFGDVGAFYSVAFKRGKHSLDRFLDEDNTISASGMLAEFRNEVKKCVKTLIDVRLEKKKKGCPAVTLLINGTGTVPISLDIVLGLEVRSSWPTFTQGGIDKIDIWLGTKVKKEQKLKGYYLVPKYEGKGTVEREGVCARDVWRISFSHVEKSILTNHGSQKTCCEASGSRCCRKYCLKLLKHLLGLLKAENPSLSKFCSYHAKTTLLHACCSRTQDSDWEAARLGPCFQQLLEDFEGHLKDGMLPNFFVPTHNLLGSSHDRRSCQFLARRIEEERNNGFPIFRK</sequence>
<name>A0A4W5P3S5_9TELE</name>
<evidence type="ECO:0000259" key="3">
    <source>
        <dbReference type="Pfam" id="PF03281"/>
    </source>
</evidence>
<dbReference type="GO" id="GO:0071360">
    <property type="term" value="P:cellular response to exogenous dsRNA"/>
    <property type="evidence" value="ECO:0007669"/>
    <property type="project" value="TreeGrafter"/>
</dbReference>
<dbReference type="InterPro" id="IPR046903">
    <property type="entry name" value="Mab-21-like_nuc_Trfase"/>
</dbReference>
<keyword evidence="6" id="KW-1185">Reference proteome</keyword>
<dbReference type="GO" id="GO:0002218">
    <property type="term" value="P:activation of innate immune response"/>
    <property type="evidence" value="ECO:0007669"/>
    <property type="project" value="TreeGrafter"/>
</dbReference>
<dbReference type="Proteomes" id="UP000314982">
    <property type="component" value="Unassembled WGS sequence"/>
</dbReference>
<dbReference type="GO" id="GO:0005829">
    <property type="term" value="C:cytosol"/>
    <property type="evidence" value="ECO:0007669"/>
    <property type="project" value="TreeGrafter"/>
</dbReference>
<dbReference type="PANTHER" id="PTHR10656">
    <property type="entry name" value="CELL FATE DETERMINING PROTEIN MAB21-RELATED"/>
    <property type="match status" value="1"/>
</dbReference>
<dbReference type="Pfam" id="PF03281">
    <property type="entry name" value="Mab-21"/>
    <property type="match status" value="1"/>
</dbReference>
<reference evidence="5" key="3">
    <citation type="submission" date="2025-09" db="UniProtKB">
        <authorList>
            <consortium name="Ensembl"/>
        </authorList>
    </citation>
    <scope>IDENTIFICATION</scope>
</reference>
<feature type="compositionally biased region" description="Basic residues" evidence="2">
    <location>
        <begin position="95"/>
        <end position="104"/>
    </location>
</feature>
<evidence type="ECO:0000313" key="6">
    <source>
        <dbReference type="Proteomes" id="UP000314982"/>
    </source>
</evidence>
<feature type="compositionally biased region" description="Basic and acidic residues" evidence="2">
    <location>
        <begin position="73"/>
        <end position="94"/>
    </location>
</feature>
<dbReference type="InterPro" id="IPR024810">
    <property type="entry name" value="MAB21L/cGLR"/>
</dbReference>
<dbReference type="InterPro" id="IPR046906">
    <property type="entry name" value="Mab-21_HhH/H2TH-like"/>
</dbReference>
<dbReference type="GO" id="GO:0005634">
    <property type="term" value="C:nucleus"/>
    <property type="evidence" value="ECO:0007669"/>
    <property type="project" value="TreeGrafter"/>
</dbReference>
<feature type="region of interest" description="Disordered" evidence="2">
    <location>
        <begin position="40"/>
        <end position="112"/>
    </location>
</feature>
<reference evidence="5" key="2">
    <citation type="submission" date="2025-08" db="UniProtKB">
        <authorList>
            <consortium name="Ensembl"/>
        </authorList>
    </citation>
    <scope>IDENTIFICATION</scope>
</reference>
<dbReference type="AlphaFoldDB" id="A0A4W5P3S5"/>
<proteinExistence type="inferred from homology"/>
<dbReference type="Gene3D" id="3.30.460.90">
    <property type="match status" value="1"/>
</dbReference>
<feature type="domain" description="Mab-21-like nucleotidyltransferase" evidence="3">
    <location>
        <begin position="191"/>
        <end position="373"/>
    </location>
</feature>
<dbReference type="GeneTree" id="ENSGT01050000244827"/>
<evidence type="ECO:0000256" key="1">
    <source>
        <dbReference type="ARBA" id="ARBA00008307"/>
    </source>
</evidence>
<dbReference type="GO" id="GO:0003690">
    <property type="term" value="F:double-stranded DNA binding"/>
    <property type="evidence" value="ECO:0007669"/>
    <property type="project" value="TreeGrafter"/>
</dbReference>
<dbReference type="FunFam" id="1.10.1410.40:FF:000007">
    <property type="entry name" value="Cyclic GMP-AMP synthase"/>
    <property type="match status" value="1"/>
</dbReference>
<dbReference type="GO" id="GO:0038001">
    <property type="term" value="P:paracrine signaling"/>
    <property type="evidence" value="ECO:0007669"/>
    <property type="project" value="TreeGrafter"/>
</dbReference>
<dbReference type="PANTHER" id="PTHR10656:SF35">
    <property type="entry name" value="CYCLIC GMP-AMP SYNTHASE"/>
    <property type="match status" value="1"/>
</dbReference>
<dbReference type="STRING" id="62062.ENSHHUP00000055729"/>
<evidence type="ECO:0000256" key="2">
    <source>
        <dbReference type="SAM" id="MobiDB-lite"/>
    </source>
</evidence>
<dbReference type="GO" id="GO:0006974">
    <property type="term" value="P:DNA damage response"/>
    <property type="evidence" value="ECO:0007669"/>
    <property type="project" value="TreeGrafter"/>
</dbReference>
<reference evidence="6" key="1">
    <citation type="submission" date="2018-06" db="EMBL/GenBank/DDBJ databases">
        <title>Genome assembly of Danube salmon.</title>
        <authorList>
            <person name="Macqueen D.J."/>
            <person name="Gundappa M.K."/>
        </authorList>
    </citation>
    <scope>NUCLEOTIDE SEQUENCE [LARGE SCALE GENOMIC DNA]</scope>
</reference>
<dbReference type="Gene3D" id="1.10.1410.40">
    <property type="match status" value="1"/>
</dbReference>
<dbReference type="GO" id="GO:0035861">
    <property type="term" value="C:site of double-strand break"/>
    <property type="evidence" value="ECO:0007669"/>
    <property type="project" value="TreeGrafter"/>
</dbReference>
<protein>
    <submittedName>
        <fullName evidence="5">Cyclic GMP-AMP synthase</fullName>
    </submittedName>
</protein>
<dbReference type="GO" id="GO:2000042">
    <property type="term" value="P:negative regulation of double-strand break repair via homologous recombination"/>
    <property type="evidence" value="ECO:0007669"/>
    <property type="project" value="TreeGrafter"/>
</dbReference>
<accession>A0A4W5P3S5</accession>
<dbReference type="GO" id="GO:0002230">
    <property type="term" value="P:positive regulation of defense response to virus by host"/>
    <property type="evidence" value="ECO:0007669"/>
    <property type="project" value="TreeGrafter"/>
</dbReference>
<dbReference type="GO" id="GO:0003682">
    <property type="term" value="F:chromatin binding"/>
    <property type="evidence" value="ECO:0007669"/>
    <property type="project" value="TreeGrafter"/>
</dbReference>
<feature type="domain" description="Mab-21-like HhH/H2TH-like" evidence="4">
    <location>
        <begin position="389"/>
        <end position="489"/>
    </location>
</feature>
<evidence type="ECO:0000313" key="5">
    <source>
        <dbReference type="Ensembl" id="ENSHHUP00000055729.1"/>
    </source>
</evidence>
<dbReference type="SMART" id="SM01265">
    <property type="entry name" value="Mab-21"/>
    <property type="match status" value="1"/>
</dbReference>
<comment type="similarity">
    <text evidence="1">Belongs to the mab-21 family.</text>
</comment>
<dbReference type="GO" id="GO:0061501">
    <property type="term" value="F:2',3'-cyclic GMP-AMP synthase activity"/>
    <property type="evidence" value="ECO:0007669"/>
    <property type="project" value="TreeGrafter"/>
</dbReference>
<dbReference type="Pfam" id="PF20266">
    <property type="entry name" value="Mab-21_C"/>
    <property type="match status" value="1"/>
</dbReference>
<evidence type="ECO:0000259" key="4">
    <source>
        <dbReference type="Pfam" id="PF20266"/>
    </source>
</evidence>
<dbReference type="Ensembl" id="ENSHHUT00000057659.1">
    <property type="protein sequence ID" value="ENSHHUP00000055729.1"/>
    <property type="gene ID" value="ENSHHUG00000033317.1"/>
</dbReference>
<organism evidence="5 6">
    <name type="scientific">Hucho hucho</name>
    <name type="common">huchen</name>
    <dbReference type="NCBI Taxonomy" id="62062"/>
    <lineage>
        <taxon>Eukaryota</taxon>
        <taxon>Metazoa</taxon>
        <taxon>Chordata</taxon>
        <taxon>Craniata</taxon>
        <taxon>Vertebrata</taxon>
        <taxon>Euteleostomi</taxon>
        <taxon>Actinopterygii</taxon>
        <taxon>Neopterygii</taxon>
        <taxon>Teleostei</taxon>
        <taxon>Protacanthopterygii</taxon>
        <taxon>Salmoniformes</taxon>
        <taxon>Salmonidae</taxon>
        <taxon>Salmoninae</taxon>
        <taxon>Hucho</taxon>
    </lineage>
</organism>
<dbReference type="GO" id="GO:0032481">
    <property type="term" value="P:positive regulation of type I interferon production"/>
    <property type="evidence" value="ECO:0007669"/>
    <property type="project" value="TreeGrafter"/>
</dbReference>